<organism evidence="1 2">
    <name type="scientific">Flavobacterium bomense</name>
    <dbReference type="NCBI Taxonomy" id="2497483"/>
    <lineage>
        <taxon>Bacteria</taxon>
        <taxon>Pseudomonadati</taxon>
        <taxon>Bacteroidota</taxon>
        <taxon>Flavobacteriia</taxon>
        <taxon>Flavobacteriales</taxon>
        <taxon>Flavobacteriaceae</taxon>
        <taxon>Flavobacterium</taxon>
    </lineage>
</organism>
<accession>A0A3S0PJ63</accession>
<dbReference type="Proteomes" id="UP000280825">
    <property type="component" value="Unassembled WGS sequence"/>
</dbReference>
<protein>
    <submittedName>
        <fullName evidence="1">Uncharacterized protein</fullName>
    </submittedName>
</protein>
<dbReference type="EMBL" id="RYDJ01000004">
    <property type="protein sequence ID" value="RTZ06023.1"/>
    <property type="molecule type" value="Genomic_DNA"/>
</dbReference>
<gene>
    <name evidence="1" type="ORF">EKL98_05710</name>
</gene>
<name>A0A3S0PJ63_9FLAO</name>
<dbReference type="RefSeq" id="WP_126556287.1">
    <property type="nucleotide sequence ID" value="NZ_RYDJ01000004.1"/>
</dbReference>
<dbReference type="AlphaFoldDB" id="A0A3S0PJ63"/>
<evidence type="ECO:0000313" key="2">
    <source>
        <dbReference type="Proteomes" id="UP000280825"/>
    </source>
</evidence>
<proteinExistence type="predicted"/>
<reference evidence="1 2" key="1">
    <citation type="submission" date="2018-12" db="EMBL/GenBank/DDBJ databases">
        <title>Flavobacterium sp. nov., isolated from glacier ice.</title>
        <authorList>
            <person name="Liu Q."/>
            <person name="Xin Y.-H."/>
        </authorList>
    </citation>
    <scope>NUCLEOTIDE SEQUENCE [LARGE SCALE GENOMIC DNA]</scope>
    <source>
        <strain evidence="1 2">RB1N8</strain>
    </source>
</reference>
<sequence length="99" mass="11232">MAKIKISNLDDLEQLVLNPKVSKKDKFRIFVQALRSFPIVFIEINGIEDGNNLLIPRMLTIIREIRDDPTASSYSGLTVTFLERDKEAPPADAIIDFID</sequence>
<comment type="caution">
    <text evidence="1">The sequence shown here is derived from an EMBL/GenBank/DDBJ whole genome shotgun (WGS) entry which is preliminary data.</text>
</comment>
<evidence type="ECO:0000313" key="1">
    <source>
        <dbReference type="EMBL" id="RTZ06023.1"/>
    </source>
</evidence>
<keyword evidence="2" id="KW-1185">Reference proteome</keyword>